<protein>
    <submittedName>
        <fullName evidence="1">Uncharacterized protein</fullName>
    </submittedName>
</protein>
<evidence type="ECO:0000313" key="1">
    <source>
        <dbReference type="EMBL" id="MBA9076551.1"/>
    </source>
</evidence>
<evidence type="ECO:0000313" key="2">
    <source>
        <dbReference type="Proteomes" id="UP000563094"/>
    </source>
</evidence>
<proteinExistence type="predicted"/>
<dbReference type="EMBL" id="JACJIQ010000004">
    <property type="protein sequence ID" value="MBA9076551.1"/>
    <property type="molecule type" value="Genomic_DNA"/>
</dbReference>
<sequence length="108" mass="12278">MMINCDISNIKFNNLQSGSGHHCFEFIPRQNLETCYVTDIAGLAFLPIRNNYLYLFACPHFGVLNGVLFPVSHNTIPHHATESTERKEPWLLTTCNAKMQSRKANPIN</sequence>
<dbReference type="Proteomes" id="UP000563094">
    <property type="component" value="Unassembled WGS sequence"/>
</dbReference>
<accession>A0A839GRT8</accession>
<reference evidence="1 2" key="1">
    <citation type="submission" date="2020-08" db="EMBL/GenBank/DDBJ databases">
        <title>Genomic Encyclopedia of Type Strains, Phase IV (KMG-IV): sequencing the most valuable type-strain genomes for metagenomic binning, comparative biology and taxonomic classification.</title>
        <authorList>
            <person name="Goeker M."/>
        </authorList>
    </citation>
    <scope>NUCLEOTIDE SEQUENCE [LARGE SCALE GENOMIC DNA]</scope>
    <source>
        <strain evidence="1 2">DSM 29854</strain>
    </source>
</reference>
<gene>
    <name evidence="1" type="ORF">FHS90_001257</name>
</gene>
<organism evidence="1 2">
    <name type="scientific">Rufibacter quisquiliarum</name>
    <dbReference type="NCBI Taxonomy" id="1549639"/>
    <lineage>
        <taxon>Bacteria</taxon>
        <taxon>Pseudomonadati</taxon>
        <taxon>Bacteroidota</taxon>
        <taxon>Cytophagia</taxon>
        <taxon>Cytophagales</taxon>
        <taxon>Hymenobacteraceae</taxon>
        <taxon>Rufibacter</taxon>
    </lineage>
</organism>
<keyword evidence="2" id="KW-1185">Reference proteome</keyword>
<name>A0A839GRT8_9BACT</name>
<comment type="caution">
    <text evidence="1">The sequence shown here is derived from an EMBL/GenBank/DDBJ whole genome shotgun (WGS) entry which is preliminary data.</text>
</comment>
<dbReference type="AlphaFoldDB" id="A0A839GRT8"/>